<dbReference type="Pfam" id="PF08002">
    <property type="entry name" value="DUF1697"/>
    <property type="match status" value="1"/>
</dbReference>
<keyword evidence="2" id="KW-1185">Reference proteome</keyword>
<dbReference type="PANTHER" id="PTHR36439">
    <property type="entry name" value="BLL4334 PROTEIN"/>
    <property type="match status" value="1"/>
</dbReference>
<proteinExistence type="predicted"/>
<evidence type="ECO:0000313" key="2">
    <source>
        <dbReference type="Proteomes" id="UP000317894"/>
    </source>
</evidence>
<dbReference type="PIRSF" id="PIRSF008502">
    <property type="entry name" value="UCP008502"/>
    <property type="match status" value="1"/>
</dbReference>
<comment type="caution">
    <text evidence="1">The sequence shown here is derived from an EMBL/GenBank/DDBJ whole genome shotgun (WGS) entry which is preliminary data.</text>
</comment>
<gene>
    <name evidence="1" type="ORF">FMM06_11500</name>
</gene>
<dbReference type="OrthoDB" id="9806494at2"/>
<evidence type="ECO:0000313" key="1">
    <source>
        <dbReference type="EMBL" id="TRW14330.1"/>
    </source>
</evidence>
<name>A0A552U7Y9_9SPHN</name>
<dbReference type="EMBL" id="VJWA01000002">
    <property type="protein sequence ID" value="TRW14330.1"/>
    <property type="molecule type" value="Genomic_DNA"/>
</dbReference>
<dbReference type="Gene3D" id="3.30.70.1280">
    <property type="entry name" value="SP0830-like domains"/>
    <property type="match status" value="1"/>
</dbReference>
<dbReference type="RefSeq" id="WP_144237535.1">
    <property type="nucleotide sequence ID" value="NZ_VJWA01000002.1"/>
</dbReference>
<dbReference type="PANTHER" id="PTHR36439:SF1">
    <property type="entry name" value="DUF1697 DOMAIN-CONTAINING PROTEIN"/>
    <property type="match status" value="1"/>
</dbReference>
<reference evidence="1 2" key="1">
    <citation type="submission" date="2019-07" db="EMBL/GenBank/DDBJ databases">
        <title>Novel species isolated from glacier.</title>
        <authorList>
            <person name="Liu Q."/>
            <person name="Xin Y.-H."/>
        </authorList>
    </citation>
    <scope>NUCLEOTIDE SEQUENCE [LARGE SCALE GENOMIC DNA]</scope>
    <source>
        <strain evidence="1 2">LB1R16</strain>
    </source>
</reference>
<dbReference type="Proteomes" id="UP000317894">
    <property type="component" value="Unassembled WGS sequence"/>
</dbReference>
<accession>A0A552U7Y9</accession>
<organism evidence="1 2">
    <name type="scientific">Glacieibacterium frigidum</name>
    <dbReference type="NCBI Taxonomy" id="2593303"/>
    <lineage>
        <taxon>Bacteria</taxon>
        <taxon>Pseudomonadati</taxon>
        <taxon>Pseudomonadota</taxon>
        <taxon>Alphaproteobacteria</taxon>
        <taxon>Sphingomonadales</taxon>
        <taxon>Sphingosinicellaceae</taxon>
        <taxon>Glacieibacterium</taxon>
    </lineage>
</organism>
<dbReference type="AlphaFoldDB" id="A0A552U7Y9"/>
<dbReference type="InterPro" id="IPR012545">
    <property type="entry name" value="DUF1697"/>
</dbReference>
<protein>
    <submittedName>
        <fullName evidence="1">DUF1697 domain-containing protein</fullName>
    </submittedName>
</protein>
<sequence>MTRKAALLRGVNLGGRKLLMADLAAICTDLGYREPTTLLASGNVVLVTEDGASEVETALEAALARFGLATDVFVRGSAELEKVIDANPFPEAVEDHPSHVLVTFHREPFPPDALHRLRAFHDGAERLSVVGRELFIDFGGRKGMRASKLVTAMRRARFPAVATARNWNTVRKLAAMLRTEA</sequence>
<dbReference type="SUPFAM" id="SSF160379">
    <property type="entry name" value="SP0830-like"/>
    <property type="match status" value="1"/>
</dbReference>